<reference evidence="2" key="1">
    <citation type="submission" date="2023-07" db="EMBL/GenBank/DDBJ databases">
        <authorList>
            <person name="Kim M.K."/>
        </authorList>
    </citation>
    <scope>NUCLEOTIDE SEQUENCE</scope>
    <source>
        <strain evidence="2">M29</strain>
    </source>
</reference>
<proteinExistence type="predicted"/>
<gene>
    <name evidence="2" type="ORF">Q5H92_14695</name>
</gene>
<comment type="caution">
    <text evidence="2">The sequence shown here is derived from an EMBL/GenBank/DDBJ whole genome shotgun (WGS) entry which is preliminary data.</text>
</comment>
<dbReference type="Proteomes" id="UP001167796">
    <property type="component" value="Unassembled WGS sequence"/>
</dbReference>
<evidence type="ECO:0000256" key="1">
    <source>
        <dbReference type="SAM" id="MobiDB-lite"/>
    </source>
</evidence>
<organism evidence="2 3">
    <name type="scientific">Hymenobacter mellowenesis</name>
    <dbReference type="NCBI Taxonomy" id="3063995"/>
    <lineage>
        <taxon>Bacteria</taxon>
        <taxon>Pseudomonadati</taxon>
        <taxon>Bacteroidota</taxon>
        <taxon>Cytophagia</taxon>
        <taxon>Cytophagales</taxon>
        <taxon>Hymenobacteraceae</taxon>
        <taxon>Hymenobacter</taxon>
    </lineage>
</organism>
<protein>
    <submittedName>
        <fullName evidence="2">Uncharacterized protein</fullName>
    </submittedName>
</protein>
<evidence type="ECO:0000313" key="2">
    <source>
        <dbReference type="EMBL" id="MDO7847614.1"/>
    </source>
</evidence>
<dbReference type="RefSeq" id="WP_305012291.1">
    <property type="nucleotide sequence ID" value="NZ_JAUQSX010000007.1"/>
</dbReference>
<keyword evidence="3" id="KW-1185">Reference proteome</keyword>
<feature type="region of interest" description="Disordered" evidence="1">
    <location>
        <begin position="162"/>
        <end position="181"/>
    </location>
</feature>
<accession>A0ABT9ACS3</accession>
<sequence>MRIDINSLDIEQNFWSLYPEFKAVEPFKSLYTKDKGKKEESSKVMWFVALCYHPTSSLSKLPKDGKDGSYSIVSEDYMEDSGFVKKQGKVLDTLIPRFQDICLTPMERQLAMFEAKLNEREGFLRDTPYDVTNWDKLDKALAGTASINTTYKTLLTKLSQESEGGTTWGDQEESATERGDI</sequence>
<dbReference type="EMBL" id="JAUQSX010000007">
    <property type="protein sequence ID" value="MDO7847614.1"/>
    <property type="molecule type" value="Genomic_DNA"/>
</dbReference>
<name>A0ABT9ACS3_9BACT</name>
<evidence type="ECO:0000313" key="3">
    <source>
        <dbReference type="Proteomes" id="UP001167796"/>
    </source>
</evidence>